<organism evidence="2 3">
    <name type="scientific">Flagellimonas ochracea</name>
    <dbReference type="NCBI Taxonomy" id="2696472"/>
    <lineage>
        <taxon>Bacteria</taxon>
        <taxon>Pseudomonadati</taxon>
        <taxon>Bacteroidota</taxon>
        <taxon>Flavobacteriia</taxon>
        <taxon>Flavobacteriales</taxon>
        <taxon>Flavobacteriaceae</taxon>
        <taxon>Flagellimonas</taxon>
    </lineage>
</organism>
<evidence type="ECO:0000313" key="3">
    <source>
        <dbReference type="Proteomes" id="UP000667650"/>
    </source>
</evidence>
<dbReference type="CDD" id="cd00293">
    <property type="entry name" value="USP-like"/>
    <property type="match status" value="1"/>
</dbReference>
<dbReference type="AlphaFoldDB" id="A0A964WWM7"/>
<evidence type="ECO:0000259" key="1">
    <source>
        <dbReference type="Pfam" id="PF00582"/>
    </source>
</evidence>
<dbReference type="Proteomes" id="UP000667650">
    <property type="component" value="Unassembled WGS sequence"/>
</dbReference>
<dbReference type="EMBL" id="JAAABI010000001">
    <property type="protein sequence ID" value="NAY90938.1"/>
    <property type="molecule type" value="Genomic_DNA"/>
</dbReference>
<proteinExistence type="predicted"/>
<feature type="domain" description="UspA" evidence="1">
    <location>
        <begin position="11"/>
        <end position="145"/>
    </location>
</feature>
<dbReference type="Pfam" id="PF00582">
    <property type="entry name" value="Usp"/>
    <property type="match status" value="1"/>
</dbReference>
<sequence>MSPKTTKNKYRISVLLDLTKASETILTNAVQLAKAIDGSVAVFHVKPALSLVDRESQLSAIRNIRDQEKNTLNTLQQLVNTVGEQENITIPFTMASGNVKNRIQTYIAEEKPDILVLGKPRSRTNLLGASITDFVVDKINTHVLIMVEDHKLDTFKGLSLGIFGNTLPKNGQDIISDLKQDNDKPIRVFQIKSQQSSHTESETAAQHKTIDYVFTEGANALDSLVKYVHRTNTELLCIPKGNKKTFAFKSNPSKEVLRKSDVPILIMGS</sequence>
<name>A0A964WWM7_9FLAO</name>
<dbReference type="SUPFAM" id="SSF52402">
    <property type="entry name" value="Adenine nucleotide alpha hydrolases-like"/>
    <property type="match status" value="1"/>
</dbReference>
<comment type="caution">
    <text evidence="2">The sequence shown here is derived from an EMBL/GenBank/DDBJ whole genome shotgun (WGS) entry which is preliminary data.</text>
</comment>
<evidence type="ECO:0000313" key="2">
    <source>
        <dbReference type="EMBL" id="NAY90938.1"/>
    </source>
</evidence>
<dbReference type="RefSeq" id="WP_166522331.1">
    <property type="nucleotide sequence ID" value="NZ_JAAABI010000001.1"/>
</dbReference>
<dbReference type="InterPro" id="IPR006016">
    <property type="entry name" value="UspA"/>
</dbReference>
<protein>
    <submittedName>
        <fullName evidence="2">Universal stress protein</fullName>
    </submittedName>
</protein>
<gene>
    <name evidence="2" type="ORF">GTQ34_03315</name>
</gene>
<dbReference type="Gene3D" id="3.40.50.12370">
    <property type="match status" value="1"/>
</dbReference>
<reference evidence="2" key="1">
    <citation type="submission" date="2020-01" db="EMBL/GenBank/DDBJ databases">
        <title>Muricauda ochracea sp. nov., isolated from a tidal flat of Garorim bay in Korea.</title>
        <authorList>
            <person name="Kim D."/>
            <person name="Yoo Y."/>
            <person name="Kim J.-J."/>
        </authorList>
    </citation>
    <scope>NUCLEOTIDE SEQUENCE</scope>
    <source>
        <strain evidence="2">JGD-17</strain>
    </source>
</reference>
<accession>A0A964WWM7</accession>
<keyword evidence="3" id="KW-1185">Reference proteome</keyword>